<keyword evidence="14" id="KW-1185">Reference proteome</keyword>
<dbReference type="Gene3D" id="1.10.240.10">
    <property type="entry name" value="Tyrosyl-Transfer RNA Synthetase"/>
    <property type="match status" value="1"/>
</dbReference>
<dbReference type="NCBIfam" id="TIGR00234">
    <property type="entry name" value="tyrS"/>
    <property type="match status" value="1"/>
</dbReference>
<evidence type="ECO:0000256" key="4">
    <source>
        <dbReference type="ARBA" id="ARBA00022840"/>
    </source>
</evidence>
<dbReference type="PRINTS" id="PR01040">
    <property type="entry name" value="TRNASYNTHTYR"/>
</dbReference>
<evidence type="ECO:0000256" key="10">
    <source>
        <dbReference type="PROSITE-ProRule" id="PRU00182"/>
    </source>
</evidence>
<dbReference type="SUPFAM" id="SSF55174">
    <property type="entry name" value="Alpha-L RNA-binding motif"/>
    <property type="match status" value="1"/>
</dbReference>
<feature type="domain" description="Tyrosine--tRNA ligase SYY-like C-terminal" evidence="12">
    <location>
        <begin position="368"/>
        <end position="450"/>
    </location>
</feature>
<dbReference type="PROSITE" id="PS50889">
    <property type="entry name" value="S4"/>
    <property type="match status" value="1"/>
</dbReference>
<dbReference type="GO" id="GO:0003723">
    <property type="term" value="F:RNA binding"/>
    <property type="evidence" value="ECO:0007669"/>
    <property type="project" value="UniProtKB-KW"/>
</dbReference>
<dbReference type="GO" id="GO:0005739">
    <property type="term" value="C:mitochondrion"/>
    <property type="evidence" value="ECO:0007669"/>
    <property type="project" value="TreeGrafter"/>
</dbReference>
<dbReference type="EC" id="6.1.1.1" evidence="1 11"/>
<dbReference type="InterPro" id="IPR036986">
    <property type="entry name" value="S4_RNA-bd_sf"/>
</dbReference>
<dbReference type="InterPro" id="IPR054608">
    <property type="entry name" value="SYY-like_C"/>
</dbReference>
<organism evidence="13 14">
    <name type="scientific">Hyaloperonospora arabidopsidis (strain Emoy2)</name>
    <name type="common">Downy mildew agent</name>
    <name type="synonym">Peronospora arabidopsidis</name>
    <dbReference type="NCBI Taxonomy" id="559515"/>
    <lineage>
        <taxon>Eukaryota</taxon>
        <taxon>Sar</taxon>
        <taxon>Stramenopiles</taxon>
        <taxon>Oomycota</taxon>
        <taxon>Peronosporomycetes</taxon>
        <taxon>Peronosporales</taxon>
        <taxon>Peronosporaceae</taxon>
        <taxon>Hyaloperonospora</taxon>
    </lineage>
</organism>
<dbReference type="CDD" id="cd00805">
    <property type="entry name" value="TyrRS_core"/>
    <property type="match status" value="1"/>
</dbReference>
<dbReference type="FunFam" id="3.10.290.10:FF:000014">
    <property type="entry name" value="Tyrosine--tRNA ligase"/>
    <property type="match status" value="1"/>
</dbReference>
<keyword evidence="3 11" id="KW-0547">Nucleotide-binding</keyword>
<dbReference type="OMA" id="YMMAKDS"/>
<dbReference type="InParanoid" id="M4BWL3"/>
<dbReference type="GO" id="GO:0005829">
    <property type="term" value="C:cytosol"/>
    <property type="evidence" value="ECO:0007669"/>
    <property type="project" value="TreeGrafter"/>
</dbReference>
<evidence type="ECO:0000313" key="14">
    <source>
        <dbReference type="Proteomes" id="UP000011713"/>
    </source>
</evidence>
<dbReference type="Pfam" id="PF22421">
    <property type="entry name" value="SYY_C-terminal"/>
    <property type="match status" value="1"/>
</dbReference>
<evidence type="ECO:0000256" key="1">
    <source>
        <dbReference type="ARBA" id="ARBA00013160"/>
    </source>
</evidence>
<evidence type="ECO:0000256" key="11">
    <source>
        <dbReference type="RuleBase" id="RU361234"/>
    </source>
</evidence>
<dbReference type="PANTHER" id="PTHR11766:SF0">
    <property type="entry name" value="TYROSINE--TRNA LIGASE, MITOCHONDRIAL"/>
    <property type="match status" value="1"/>
</dbReference>
<proteinExistence type="inferred from homology"/>
<reference evidence="13" key="2">
    <citation type="submission" date="2015-06" db="UniProtKB">
        <authorList>
            <consortium name="EnsemblProtists"/>
        </authorList>
    </citation>
    <scope>IDENTIFICATION</scope>
    <source>
        <strain evidence="13">Emoy2</strain>
    </source>
</reference>
<protein>
    <recommendedName>
        <fullName evidence="1 11">Tyrosine--tRNA ligase</fullName>
        <ecNumber evidence="1 11">6.1.1.1</ecNumber>
    </recommendedName>
    <alternativeName>
        <fullName evidence="8 11">Tyrosyl-tRNA synthetase</fullName>
    </alternativeName>
</protein>
<dbReference type="PANTHER" id="PTHR11766">
    <property type="entry name" value="TYROSYL-TRNA SYNTHETASE"/>
    <property type="match status" value="1"/>
</dbReference>
<dbReference type="AlphaFoldDB" id="M4BWL3"/>
<dbReference type="Pfam" id="PF00579">
    <property type="entry name" value="tRNA-synt_1b"/>
    <property type="match status" value="2"/>
</dbReference>
<comment type="similarity">
    <text evidence="11">Belongs to the class-I aminoacyl-tRNA synthetase family.</text>
</comment>
<dbReference type="EnsemblProtists" id="HpaT810914">
    <property type="protein sequence ID" value="HpaP810914"/>
    <property type="gene ID" value="HpaG810914"/>
</dbReference>
<keyword evidence="4 11" id="KW-0067">ATP-binding</keyword>
<keyword evidence="6 11" id="KW-0648">Protein biosynthesis</keyword>
<comment type="catalytic activity">
    <reaction evidence="9 11">
        <text>tRNA(Tyr) + L-tyrosine + ATP = L-tyrosyl-tRNA(Tyr) + AMP + diphosphate + H(+)</text>
        <dbReference type="Rhea" id="RHEA:10220"/>
        <dbReference type="Rhea" id="RHEA-COMP:9706"/>
        <dbReference type="Rhea" id="RHEA-COMP:9707"/>
        <dbReference type="ChEBI" id="CHEBI:15378"/>
        <dbReference type="ChEBI" id="CHEBI:30616"/>
        <dbReference type="ChEBI" id="CHEBI:33019"/>
        <dbReference type="ChEBI" id="CHEBI:58315"/>
        <dbReference type="ChEBI" id="CHEBI:78442"/>
        <dbReference type="ChEBI" id="CHEBI:78536"/>
        <dbReference type="ChEBI" id="CHEBI:456215"/>
        <dbReference type="EC" id="6.1.1.1"/>
    </reaction>
</comment>
<dbReference type="InterPro" id="IPR002307">
    <property type="entry name" value="Tyr-tRNA-ligase"/>
</dbReference>
<reference evidence="14" key="1">
    <citation type="journal article" date="2010" name="Science">
        <title>Signatures of adaptation to obligate biotrophy in the Hyaloperonospora arabidopsidis genome.</title>
        <authorList>
            <person name="Baxter L."/>
            <person name="Tripathy S."/>
            <person name="Ishaque N."/>
            <person name="Boot N."/>
            <person name="Cabral A."/>
            <person name="Kemen E."/>
            <person name="Thines M."/>
            <person name="Ah-Fong A."/>
            <person name="Anderson R."/>
            <person name="Badejoko W."/>
            <person name="Bittner-Eddy P."/>
            <person name="Boore J.L."/>
            <person name="Chibucos M.C."/>
            <person name="Coates M."/>
            <person name="Dehal P."/>
            <person name="Delehaunty K."/>
            <person name="Dong S."/>
            <person name="Downton P."/>
            <person name="Dumas B."/>
            <person name="Fabro G."/>
            <person name="Fronick C."/>
            <person name="Fuerstenberg S.I."/>
            <person name="Fulton L."/>
            <person name="Gaulin E."/>
            <person name="Govers F."/>
            <person name="Hughes L."/>
            <person name="Humphray S."/>
            <person name="Jiang R.H."/>
            <person name="Judelson H."/>
            <person name="Kamoun S."/>
            <person name="Kyung K."/>
            <person name="Meijer H."/>
            <person name="Minx P."/>
            <person name="Morris P."/>
            <person name="Nelson J."/>
            <person name="Phuntumart V."/>
            <person name="Qutob D."/>
            <person name="Rehmany A."/>
            <person name="Rougon-Cardoso A."/>
            <person name="Ryden P."/>
            <person name="Torto-Alalibo T."/>
            <person name="Studholme D."/>
            <person name="Wang Y."/>
            <person name="Win J."/>
            <person name="Wood J."/>
            <person name="Clifton S.W."/>
            <person name="Rogers J."/>
            <person name="Van den Ackerveken G."/>
            <person name="Jones J.D."/>
            <person name="McDowell J.M."/>
            <person name="Beynon J."/>
            <person name="Tyler B.M."/>
        </authorList>
    </citation>
    <scope>NUCLEOTIDE SEQUENCE [LARGE SCALE GENOMIC DNA]</scope>
    <source>
        <strain evidence="14">Emoy2</strain>
    </source>
</reference>
<dbReference type="STRING" id="559515.M4BWL3"/>
<dbReference type="Gene3D" id="3.40.50.620">
    <property type="entry name" value="HUPs"/>
    <property type="match status" value="1"/>
</dbReference>
<dbReference type="Proteomes" id="UP000011713">
    <property type="component" value="Unassembled WGS sequence"/>
</dbReference>
<sequence length="453" mass="50548">MLQPINNHLTDKRIHKQIVPARHPRHFAPLARQSAPMSRAVAALQRRGLLSALTHPDAGHSIDKLLLQHQRAQHPPSVYCGFDPTAESLHLGNLLQAIALRHFQRAGVRPILLVGGATGMIGDPSGKSEARVLLSDEMVLQNTQQLLAKGLSNVLDFDDAQTGAIVCNNAEWHDHMSAVTWMRDIGRHFRVNAMLQRDSVKRRLETDQGISFLEFSYQLFQAHDFLHLYRNYGCVAQIGGSDQWGNIVSGIELVRKSTGKQALVINAFVFFFLCGYLCQFDFYQFFLRSDDSSVQKLLQSFTFREMDEIRDIVAEHEKAPEKRAAQKVLAGDITAMMHGQEGLQTALDVTEVLFGKKSGRLTADEMLRLAGDAPSIAVSRADVLNQRVVDLAVRVGAAQSKAMCRRLIKGGGVYLNNERVESDASRVETSHLIDDKLLLVRIGQRNNFIVQVQ</sequence>
<dbReference type="GO" id="GO:0005524">
    <property type="term" value="F:ATP binding"/>
    <property type="evidence" value="ECO:0007669"/>
    <property type="project" value="UniProtKB-KW"/>
</dbReference>
<evidence type="ECO:0000256" key="5">
    <source>
        <dbReference type="ARBA" id="ARBA00022884"/>
    </source>
</evidence>
<evidence type="ECO:0000313" key="13">
    <source>
        <dbReference type="EnsemblProtists" id="HpaP810914"/>
    </source>
</evidence>
<dbReference type="VEuPathDB" id="FungiDB:HpaG810914"/>
<evidence type="ECO:0000259" key="12">
    <source>
        <dbReference type="Pfam" id="PF22421"/>
    </source>
</evidence>
<keyword evidence="2 11" id="KW-0436">Ligase</keyword>
<dbReference type="InterPro" id="IPR014729">
    <property type="entry name" value="Rossmann-like_a/b/a_fold"/>
</dbReference>
<keyword evidence="5 10" id="KW-0694">RNA-binding</keyword>
<dbReference type="PROSITE" id="PS00178">
    <property type="entry name" value="AA_TRNA_LIGASE_I"/>
    <property type="match status" value="1"/>
</dbReference>
<evidence type="ECO:0000256" key="2">
    <source>
        <dbReference type="ARBA" id="ARBA00022598"/>
    </source>
</evidence>
<evidence type="ECO:0000256" key="9">
    <source>
        <dbReference type="ARBA" id="ARBA00048248"/>
    </source>
</evidence>
<dbReference type="InterPro" id="IPR002305">
    <property type="entry name" value="aa-tRNA-synth_Ic"/>
</dbReference>
<dbReference type="SUPFAM" id="SSF52374">
    <property type="entry name" value="Nucleotidylyl transferase"/>
    <property type="match status" value="1"/>
</dbReference>
<dbReference type="HOGENOM" id="CLU_024003_0_1_1"/>
<dbReference type="InterPro" id="IPR001412">
    <property type="entry name" value="aa-tRNA-synth_I_CS"/>
</dbReference>
<evidence type="ECO:0000256" key="7">
    <source>
        <dbReference type="ARBA" id="ARBA00023146"/>
    </source>
</evidence>
<name>M4BWL3_HYAAE</name>
<accession>M4BWL3</accession>
<evidence type="ECO:0000256" key="8">
    <source>
        <dbReference type="ARBA" id="ARBA00033323"/>
    </source>
</evidence>
<keyword evidence="7 11" id="KW-0030">Aminoacyl-tRNA synthetase</keyword>
<dbReference type="EMBL" id="JH598005">
    <property type="status" value="NOT_ANNOTATED_CDS"/>
    <property type="molecule type" value="Genomic_DNA"/>
</dbReference>
<evidence type="ECO:0000256" key="6">
    <source>
        <dbReference type="ARBA" id="ARBA00022917"/>
    </source>
</evidence>
<dbReference type="eggNOG" id="KOG2623">
    <property type="taxonomic scope" value="Eukaryota"/>
</dbReference>
<evidence type="ECO:0000256" key="3">
    <source>
        <dbReference type="ARBA" id="ARBA00022741"/>
    </source>
</evidence>
<dbReference type="GO" id="GO:0006437">
    <property type="term" value="P:tyrosyl-tRNA aminoacylation"/>
    <property type="evidence" value="ECO:0007669"/>
    <property type="project" value="InterPro"/>
</dbReference>
<dbReference type="Gene3D" id="3.10.290.10">
    <property type="entry name" value="RNA-binding S4 domain"/>
    <property type="match status" value="1"/>
</dbReference>
<dbReference type="GO" id="GO:0004831">
    <property type="term" value="F:tyrosine-tRNA ligase activity"/>
    <property type="evidence" value="ECO:0007669"/>
    <property type="project" value="UniProtKB-EC"/>
</dbReference>
<dbReference type="InterPro" id="IPR024088">
    <property type="entry name" value="Tyr-tRNA-ligase_bac-type"/>
</dbReference>
<dbReference type="CDD" id="cd00165">
    <property type="entry name" value="S4"/>
    <property type="match status" value="1"/>
</dbReference>